<keyword evidence="6 12" id="KW-0297">G-protein coupled receptor</keyword>
<organism evidence="15 16">
    <name type="scientific">Henosepilachna vigintioctopunctata</name>
    <dbReference type="NCBI Taxonomy" id="420089"/>
    <lineage>
        <taxon>Eukaryota</taxon>
        <taxon>Metazoa</taxon>
        <taxon>Ecdysozoa</taxon>
        <taxon>Arthropoda</taxon>
        <taxon>Hexapoda</taxon>
        <taxon>Insecta</taxon>
        <taxon>Pterygota</taxon>
        <taxon>Neoptera</taxon>
        <taxon>Endopterygota</taxon>
        <taxon>Coleoptera</taxon>
        <taxon>Polyphaga</taxon>
        <taxon>Cucujiformia</taxon>
        <taxon>Coccinelloidea</taxon>
        <taxon>Coccinellidae</taxon>
        <taxon>Epilachninae</taxon>
        <taxon>Epilachnini</taxon>
        <taxon>Henosepilachna</taxon>
    </lineage>
</organism>
<dbReference type="PANTHER" id="PTHR24243">
    <property type="entry name" value="G-PROTEIN COUPLED RECEPTOR"/>
    <property type="match status" value="1"/>
</dbReference>
<feature type="transmembrane region" description="Helical" evidence="13">
    <location>
        <begin position="60"/>
        <end position="86"/>
    </location>
</feature>
<dbReference type="PRINTS" id="PR00237">
    <property type="entry name" value="GPCRRHODOPSN"/>
</dbReference>
<evidence type="ECO:0000256" key="5">
    <source>
        <dbReference type="ARBA" id="ARBA00022989"/>
    </source>
</evidence>
<dbReference type="GO" id="GO:0001607">
    <property type="term" value="F:neuromedin U receptor activity"/>
    <property type="evidence" value="ECO:0007669"/>
    <property type="project" value="InterPro"/>
</dbReference>
<evidence type="ECO:0000256" key="12">
    <source>
        <dbReference type="RuleBase" id="RU000688"/>
    </source>
</evidence>
<feature type="transmembrane region" description="Helical" evidence="13">
    <location>
        <begin position="230"/>
        <end position="252"/>
    </location>
</feature>
<evidence type="ECO:0000256" key="11">
    <source>
        <dbReference type="ARBA" id="ARBA00023224"/>
    </source>
</evidence>
<keyword evidence="3" id="KW-1003">Cell membrane</keyword>
<dbReference type="SUPFAM" id="SSF81321">
    <property type="entry name" value="Family A G protein-coupled receptor-like"/>
    <property type="match status" value="1"/>
</dbReference>
<comment type="similarity">
    <text evidence="2 12">Belongs to the G-protein coupled receptor 1 family.</text>
</comment>
<reference evidence="15 16" key="1">
    <citation type="submission" date="2023-03" db="EMBL/GenBank/DDBJ databases">
        <title>Genome insight into feeding habits of ladybird beetles.</title>
        <authorList>
            <person name="Li H.-S."/>
            <person name="Huang Y.-H."/>
            <person name="Pang H."/>
        </authorList>
    </citation>
    <scope>NUCLEOTIDE SEQUENCE [LARGE SCALE GENOMIC DNA]</scope>
    <source>
        <strain evidence="15">SYSU_2023b</strain>
        <tissue evidence="15">Whole body</tissue>
    </source>
</reference>
<keyword evidence="11 12" id="KW-0807">Transducer</keyword>
<evidence type="ECO:0000256" key="7">
    <source>
        <dbReference type="ARBA" id="ARBA00023136"/>
    </source>
</evidence>
<evidence type="ECO:0000256" key="6">
    <source>
        <dbReference type="ARBA" id="ARBA00023040"/>
    </source>
</evidence>
<dbReference type="InterPro" id="IPR000276">
    <property type="entry name" value="GPCR_Rhodpsn"/>
</dbReference>
<keyword evidence="10" id="KW-0325">Glycoprotein</keyword>
<comment type="caution">
    <text evidence="15">The sequence shown here is derived from an EMBL/GenBank/DDBJ whole genome shotgun (WGS) entry which is preliminary data.</text>
</comment>
<dbReference type="AlphaFoldDB" id="A0AAW1TS59"/>
<evidence type="ECO:0000259" key="14">
    <source>
        <dbReference type="PROSITE" id="PS50262"/>
    </source>
</evidence>
<dbReference type="Pfam" id="PF00001">
    <property type="entry name" value="7tm_1"/>
    <property type="match status" value="1"/>
</dbReference>
<gene>
    <name evidence="15" type="ORF">WA026_011415</name>
</gene>
<evidence type="ECO:0000256" key="3">
    <source>
        <dbReference type="ARBA" id="ARBA00022475"/>
    </source>
</evidence>
<accession>A0AAW1TS59</accession>
<evidence type="ECO:0000256" key="9">
    <source>
        <dbReference type="ARBA" id="ARBA00023170"/>
    </source>
</evidence>
<keyword evidence="16" id="KW-1185">Reference proteome</keyword>
<dbReference type="Gene3D" id="1.20.1070.10">
    <property type="entry name" value="Rhodopsin 7-helix transmembrane proteins"/>
    <property type="match status" value="1"/>
</dbReference>
<dbReference type="InterPro" id="IPR017452">
    <property type="entry name" value="GPCR_Rhodpsn_7TM"/>
</dbReference>
<evidence type="ECO:0000256" key="2">
    <source>
        <dbReference type="ARBA" id="ARBA00010663"/>
    </source>
</evidence>
<dbReference type="PROSITE" id="PS00237">
    <property type="entry name" value="G_PROTEIN_RECEP_F1_1"/>
    <property type="match status" value="1"/>
</dbReference>
<proteinExistence type="inferred from homology"/>
<evidence type="ECO:0000256" key="4">
    <source>
        <dbReference type="ARBA" id="ARBA00022692"/>
    </source>
</evidence>
<evidence type="ECO:0000256" key="8">
    <source>
        <dbReference type="ARBA" id="ARBA00023157"/>
    </source>
</evidence>
<dbReference type="EMBL" id="JARQZJ010000005">
    <property type="protein sequence ID" value="KAK9871132.1"/>
    <property type="molecule type" value="Genomic_DNA"/>
</dbReference>
<keyword evidence="9 12" id="KW-0675">Receptor</keyword>
<evidence type="ECO:0000256" key="10">
    <source>
        <dbReference type="ARBA" id="ARBA00023180"/>
    </source>
</evidence>
<keyword evidence="8" id="KW-1015">Disulfide bond</keyword>
<feature type="domain" description="G-protein coupled receptors family 1 profile" evidence="14">
    <location>
        <begin position="78"/>
        <end position="281"/>
    </location>
</feature>
<feature type="transmembrane region" description="Helical" evidence="13">
    <location>
        <begin position="179"/>
        <end position="199"/>
    </location>
</feature>
<keyword evidence="7 13" id="KW-0472">Membrane</keyword>
<dbReference type="PROSITE" id="PS50262">
    <property type="entry name" value="G_PROTEIN_RECEP_F1_2"/>
    <property type="match status" value="1"/>
</dbReference>
<dbReference type="Proteomes" id="UP001431783">
    <property type="component" value="Unassembled WGS sequence"/>
</dbReference>
<evidence type="ECO:0000313" key="16">
    <source>
        <dbReference type="Proteomes" id="UP001431783"/>
    </source>
</evidence>
<feature type="transmembrane region" description="Helical" evidence="13">
    <location>
        <begin position="98"/>
        <end position="116"/>
    </location>
</feature>
<name>A0AAW1TS59_9CUCU</name>
<dbReference type="GO" id="GO:0005886">
    <property type="term" value="C:plasma membrane"/>
    <property type="evidence" value="ECO:0007669"/>
    <property type="project" value="UniProtKB-SubCell"/>
</dbReference>
<comment type="subcellular location">
    <subcellularLocation>
        <location evidence="1">Cell membrane</location>
        <topology evidence="1">Multi-pass membrane protein</topology>
    </subcellularLocation>
</comment>
<dbReference type="PANTHER" id="PTHR24243:SF208">
    <property type="entry name" value="PYROKININ-1 RECEPTOR"/>
    <property type="match status" value="1"/>
</dbReference>
<evidence type="ECO:0000313" key="15">
    <source>
        <dbReference type="EMBL" id="KAK9871132.1"/>
    </source>
</evidence>
<keyword evidence="5 13" id="KW-1133">Transmembrane helix</keyword>
<dbReference type="PRINTS" id="PR01565">
    <property type="entry name" value="NEUROMEDINUR"/>
</dbReference>
<evidence type="ECO:0000256" key="1">
    <source>
        <dbReference type="ARBA" id="ARBA00004651"/>
    </source>
</evidence>
<sequence length="355" mass="39403">MQEIPEHNSTHLNDDLPAINFPVNLSEVYDLSNVSFTSFNFSSKVHLPNDWGPTRDALEIVIPITIIYVLTFFSGLIGNISTCIVISKNKSMHTATNYYLFSLAISDLLLLISGLPPEIYSVWSKYPYIFGEAFCILQGFAAETSANATVLTITAFTVERYVAICHPFLSHTLSKLSRAIKFIVAIWIVALCLAIPPAMGFGVVCEKIDETIIDEHCVCMVKRQVIPHAFEISTCVFFVAPMSLITVLYILIGLQLHKSTVGPSRGNSVKLKHRVYKPVVTYGSSTAQTVLMVNNGKEKPTQTNQEEDGRKNFAKNAQATKHVVKMLSVSKIAIFLLPISSPNSKLKKYNKLHCL</sequence>
<dbReference type="InterPro" id="IPR005390">
    <property type="entry name" value="NeuromedU_rcpt"/>
</dbReference>
<evidence type="ECO:0000256" key="13">
    <source>
        <dbReference type="SAM" id="Phobius"/>
    </source>
</evidence>
<keyword evidence="4 12" id="KW-0812">Transmembrane</keyword>
<protein>
    <recommendedName>
        <fullName evidence="14">G-protein coupled receptors family 1 profile domain-containing protein</fullName>
    </recommendedName>
</protein>